<accession>A0A9D2T7U3</accession>
<evidence type="ECO:0000256" key="13">
    <source>
        <dbReference type="ARBA" id="ARBA00049494"/>
    </source>
</evidence>
<dbReference type="GO" id="GO:0009398">
    <property type="term" value="P:FMN biosynthetic process"/>
    <property type="evidence" value="ECO:0007669"/>
    <property type="project" value="UniProtKB-UniRule"/>
</dbReference>
<dbReference type="GO" id="GO:0009231">
    <property type="term" value="P:riboflavin biosynthetic process"/>
    <property type="evidence" value="ECO:0007669"/>
    <property type="project" value="InterPro"/>
</dbReference>
<dbReference type="EC" id="2.7.1.26" evidence="14"/>
<keyword evidence="8 14" id="KW-0418">Kinase</keyword>
<dbReference type="InterPro" id="IPR015864">
    <property type="entry name" value="FAD_synthase"/>
</dbReference>
<comment type="catalytic activity">
    <reaction evidence="12 14">
        <text>riboflavin + ATP = FMN + ADP + H(+)</text>
        <dbReference type="Rhea" id="RHEA:14357"/>
        <dbReference type="ChEBI" id="CHEBI:15378"/>
        <dbReference type="ChEBI" id="CHEBI:30616"/>
        <dbReference type="ChEBI" id="CHEBI:57986"/>
        <dbReference type="ChEBI" id="CHEBI:58210"/>
        <dbReference type="ChEBI" id="CHEBI:456216"/>
        <dbReference type="EC" id="2.7.1.26"/>
    </reaction>
</comment>
<feature type="domain" description="Riboflavin kinase" evidence="15">
    <location>
        <begin position="181"/>
        <end position="307"/>
    </location>
</feature>
<evidence type="ECO:0000313" key="16">
    <source>
        <dbReference type="EMBL" id="HJC48300.1"/>
    </source>
</evidence>
<dbReference type="PIRSF" id="PIRSF004491">
    <property type="entry name" value="FAD_Synth"/>
    <property type="match status" value="1"/>
</dbReference>
<evidence type="ECO:0000256" key="1">
    <source>
        <dbReference type="ARBA" id="ARBA00004726"/>
    </source>
</evidence>
<dbReference type="EMBL" id="DWWL01000061">
    <property type="protein sequence ID" value="HJC48300.1"/>
    <property type="molecule type" value="Genomic_DNA"/>
</dbReference>
<dbReference type="SMART" id="SM00904">
    <property type="entry name" value="Flavokinase"/>
    <property type="match status" value="1"/>
</dbReference>
<proteinExistence type="inferred from homology"/>
<keyword evidence="5 14" id="KW-0808">Transferase</keyword>
<evidence type="ECO:0000256" key="10">
    <source>
        <dbReference type="ARBA" id="ARBA00022840"/>
    </source>
</evidence>
<protein>
    <recommendedName>
        <fullName evidence="14">Riboflavin biosynthesis protein</fullName>
    </recommendedName>
    <domain>
        <recommendedName>
            <fullName evidence="14">Riboflavin kinase</fullName>
            <ecNumber evidence="14">2.7.1.26</ecNumber>
        </recommendedName>
        <alternativeName>
            <fullName evidence="14">Flavokinase</fullName>
        </alternativeName>
    </domain>
    <domain>
        <recommendedName>
            <fullName evidence="14">FMN adenylyltransferase</fullName>
            <ecNumber evidence="14">2.7.7.2</ecNumber>
        </recommendedName>
        <alternativeName>
            <fullName evidence="14">FAD pyrophosphorylase</fullName>
        </alternativeName>
        <alternativeName>
            <fullName evidence="14">FAD synthase</fullName>
        </alternativeName>
    </domain>
</protein>
<dbReference type="SUPFAM" id="SSF52374">
    <property type="entry name" value="Nucleotidylyl transferase"/>
    <property type="match status" value="1"/>
</dbReference>
<evidence type="ECO:0000256" key="11">
    <source>
        <dbReference type="ARBA" id="ARBA00023268"/>
    </source>
</evidence>
<dbReference type="InterPro" id="IPR015865">
    <property type="entry name" value="Riboflavin_kinase_bac/euk"/>
</dbReference>
<dbReference type="NCBIfam" id="NF004160">
    <property type="entry name" value="PRK05627.1-3"/>
    <property type="match status" value="1"/>
</dbReference>
<evidence type="ECO:0000256" key="8">
    <source>
        <dbReference type="ARBA" id="ARBA00022777"/>
    </source>
</evidence>
<dbReference type="GO" id="GO:0008531">
    <property type="term" value="F:riboflavin kinase activity"/>
    <property type="evidence" value="ECO:0007669"/>
    <property type="project" value="UniProtKB-UniRule"/>
</dbReference>
<keyword evidence="9 14" id="KW-0274">FAD</keyword>
<name>A0A9D2T7U3_9FIRM</name>
<dbReference type="GO" id="GO:0003919">
    <property type="term" value="F:FMN adenylyltransferase activity"/>
    <property type="evidence" value="ECO:0007669"/>
    <property type="project" value="UniProtKB-UniRule"/>
</dbReference>
<keyword evidence="11" id="KW-0511">Multifunctional enzyme</keyword>
<gene>
    <name evidence="16" type="ORF">IAA04_09640</name>
</gene>
<dbReference type="AlphaFoldDB" id="A0A9D2T7U3"/>
<comment type="catalytic activity">
    <reaction evidence="13 14">
        <text>FMN + ATP + H(+) = FAD + diphosphate</text>
        <dbReference type="Rhea" id="RHEA:17237"/>
        <dbReference type="ChEBI" id="CHEBI:15378"/>
        <dbReference type="ChEBI" id="CHEBI:30616"/>
        <dbReference type="ChEBI" id="CHEBI:33019"/>
        <dbReference type="ChEBI" id="CHEBI:57692"/>
        <dbReference type="ChEBI" id="CHEBI:58210"/>
        <dbReference type="EC" id="2.7.7.2"/>
    </reaction>
</comment>
<dbReference type="PANTHER" id="PTHR22749:SF6">
    <property type="entry name" value="RIBOFLAVIN KINASE"/>
    <property type="match status" value="1"/>
</dbReference>
<dbReference type="InterPro" id="IPR014729">
    <property type="entry name" value="Rossmann-like_a/b/a_fold"/>
</dbReference>
<evidence type="ECO:0000256" key="9">
    <source>
        <dbReference type="ARBA" id="ARBA00022827"/>
    </source>
</evidence>
<dbReference type="GO" id="GO:0005524">
    <property type="term" value="F:ATP binding"/>
    <property type="evidence" value="ECO:0007669"/>
    <property type="project" value="UniProtKB-UniRule"/>
</dbReference>
<evidence type="ECO:0000256" key="4">
    <source>
        <dbReference type="ARBA" id="ARBA00022643"/>
    </source>
</evidence>
<dbReference type="Gene3D" id="2.40.30.30">
    <property type="entry name" value="Riboflavin kinase-like"/>
    <property type="match status" value="1"/>
</dbReference>
<evidence type="ECO:0000259" key="15">
    <source>
        <dbReference type="SMART" id="SM00904"/>
    </source>
</evidence>
<dbReference type="PANTHER" id="PTHR22749">
    <property type="entry name" value="RIBOFLAVIN KINASE/FMN ADENYLYLTRANSFERASE"/>
    <property type="match status" value="1"/>
</dbReference>
<keyword evidence="6 14" id="KW-0548">Nucleotidyltransferase</keyword>
<dbReference type="Gene3D" id="3.40.50.620">
    <property type="entry name" value="HUPs"/>
    <property type="match status" value="1"/>
</dbReference>
<evidence type="ECO:0000256" key="3">
    <source>
        <dbReference type="ARBA" id="ARBA00022630"/>
    </source>
</evidence>
<reference evidence="16" key="2">
    <citation type="submission" date="2021-04" db="EMBL/GenBank/DDBJ databases">
        <authorList>
            <person name="Gilroy R."/>
        </authorList>
    </citation>
    <scope>NUCLEOTIDE SEQUENCE</scope>
    <source>
        <strain evidence="16">CHK183-5548</strain>
    </source>
</reference>
<dbReference type="GO" id="GO:0006747">
    <property type="term" value="P:FAD biosynthetic process"/>
    <property type="evidence" value="ECO:0007669"/>
    <property type="project" value="UniProtKB-UniRule"/>
</dbReference>
<dbReference type="Pfam" id="PF06574">
    <property type="entry name" value="FAD_syn"/>
    <property type="match status" value="1"/>
</dbReference>
<dbReference type="NCBIfam" id="NF004162">
    <property type="entry name" value="PRK05627.1-5"/>
    <property type="match status" value="1"/>
</dbReference>
<dbReference type="InterPro" id="IPR002606">
    <property type="entry name" value="Riboflavin_kinase_bac"/>
</dbReference>
<evidence type="ECO:0000256" key="12">
    <source>
        <dbReference type="ARBA" id="ARBA00047880"/>
    </source>
</evidence>
<keyword evidence="4 14" id="KW-0288">FMN</keyword>
<dbReference type="EC" id="2.7.7.2" evidence="14"/>
<keyword evidence="10 14" id="KW-0067">ATP-binding</keyword>
<keyword evidence="7 14" id="KW-0547">Nucleotide-binding</keyword>
<dbReference type="NCBIfam" id="TIGR00083">
    <property type="entry name" value="ribF"/>
    <property type="match status" value="1"/>
</dbReference>
<dbReference type="CDD" id="cd02064">
    <property type="entry name" value="FAD_synthetase_N"/>
    <property type="match status" value="1"/>
</dbReference>
<comment type="pathway">
    <text evidence="1 14">Cofactor biosynthesis; FAD biosynthesis; FAD from FMN: step 1/1.</text>
</comment>
<dbReference type="FunFam" id="3.40.50.620:FF:000021">
    <property type="entry name" value="Riboflavin biosynthesis protein"/>
    <property type="match status" value="1"/>
</dbReference>
<sequence length="311" mass="34669">MEYLTGLKKFHIKEPTVVTIGKFDGRHRGHQKLLGEMMRIKKERGLKTAVFTFSRAPGSVVSGGRRTVITTNEERRHNMEEAGVDYLIEYPFTEQVAHMSPEDFVRYVLVGEMNAKAVVAGPDCSFGYLGAGDAALLRQMAPKLGFETVIIEKAQEDHRDISSTYIREELDKGNVSKANELLGVPYSIHGTVVHGNHIGGAVLGFPTANIVPPPEKHLPLFGVYVSRVKVEGKTFRGVTNVGKKPTVEGGSPVGVETFLFDMKGDLYGKWIEVQLLDFIRPEKKFDSLEQLREQIERDKETSLAYFEKEGA</sequence>
<dbReference type="SUPFAM" id="SSF82114">
    <property type="entry name" value="Riboflavin kinase-like"/>
    <property type="match status" value="1"/>
</dbReference>
<evidence type="ECO:0000256" key="6">
    <source>
        <dbReference type="ARBA" id="ARBA00022695"/>
    </source>
</evidence>
<evidence type="ECO:0000256" key="5">
    <source>
        <dbReference type="ARBA" id="ARBA00022679"/>
    </source>
</evidence>
<organism evidence="16 17">
    <name type="scientific">Candidatus Lachnoclostridium pullistercoris</name>
    <dbReference type="NCBI Taxonomy" id="2838632"/>
    <lineage>
        <taxon>Bacteria</taxon>
        <taxon>Bacillati</taxon>
        <taxon>Bacillota</taxon>
        <taxon>Clostridia</taxon>
        <taxon>Lachnospirales</taxon>
        <taxon>Lachnospiraceae</taxon>
    </lineage>
</organism>
<comment type="similarity">
    <text evidence="14">Belongs to the ribF family.</text>
</comment>
<dbReference type="InterPro" id="IPR023468">
    <property type="entry name" value="Riboflavin_kinase"/>
</dbReference>
<evidence type="ECO:0000256" key="2">
    <source>
        <dbReference type="ARBA" id="ARBA00005201"/>
    </source>
</evidence>
<reference evidence="16" key="1">
    <citation type="journal article" date="2021" name="PeerJ">
        <title>Extensive microbial diversity within the chicken gut microbiome revealed by metagenomics and culture.</title>
        <authorList>
            <person name="Gilroy R."/>
            <person name="Ravi A."/>
            <person name="Getino M."/>
            <person name="Pursley I."/>
            <person name="Horton D.L."/>
            <person name="Alikhan N.F."/>
            <person name="Baker D."/>
            <person name="Gharbi K."/>
            <person name="Hall N."/>
            <person name="Watson M."/>
            <person name="Adriaenssens E.M."/>
            <person name="Foster-Nyarko E."/>
            <person name="Jarju S."/>
            <person name="Secka A."/>
            <person name="Antonio M."/>
            <person name="Oren A."/>
            <person name="Chaudhuri R.R."/>
            <person name="La Ragione R."/>
            <person name="Hildebrand F."/>
            <person name="Pallen M.J."/>
        </authorList>
    </citation>
    <scope>NUCLEOTIDE SEQUENCE</scope>
    <source>
        <strain evidence="16">CHK183-5548</strain>
    </source>
</reference>
<keyword evidence="3 14" id="KW-0285">Flavoprotein</keyword>
<comment type="caution">
    <text evidence="16">The sequence shown here is derived from an EMBL/GenBank/DDBJ whole genome shotgun (WGS) entry which is preliminary data.</text>
</comment>
<dbReference type="Pfam" id="PF01687">
    <property type="entry name" value="Flavokinase"/>
    <property type="match status" value="1"/>
</dbReference>
<evidence type="ECO:0000256" key="14">
    <source>
        <dbReference type="PIRNR" id="PIRNR004491"/>
    </source>
</evidence>
<comment type="pathway">
    <text evidence="2 14">Cofactor biosynthesis; FMN biosynthesis; FMN from riboflavin (ATP route): step 1/1.</text>
</comment>
<dbReference type="Proteomes" id="UP000823883">
    <property type="component" value="Unassembled WGS sequence"/>
</dbReference>
<evidence type="ECO:0000313" key="17">
    <source>
        <dbReference type="Proteomes" id="UP000823883"/>
    </source>
</evidence>
<evidence type="ECO:0000256" key="7">
    <source>
        <dbReference type="ARBA" id="ARBA00022741"/>
    </source>
</evidence>
<dbReference type="InterPro" id="IPR023465">
    <property type="entry name" value="Riboflavin_kinase_dom_sf"/>
</dbReference>